<evidence type="ECO:0000256" key="4">
    <source>
        <dbReference type="ARBA" id="ARBA00023163"/>
    </source>
</evidence>
<evidence type="ECO:0000256" key="6">
    <source>
        <dbReference type="SAM" id="MobiDB-lite"/>
    </source>
</evidence>
<keyword evidence="4" id="KW-0804">Transcription</keyword>
<feature type="region of interest" description="Disordered" evidence="6">
    <location>
        <begin position="198"/>
        <end position="220"/>
    </location>
</feature>
<comment type="subcellular location">
    <subcellularLocation>
        <location evidence="1">Nucleus</location>
    </subcellularLocation>
</comment>
<sequence length="220" mass="24586">MTSQLHDATEPADADATATYCADGSDATSDDEHVPHVFAPHFAHRHAPRRCLLWACKACKRKTVTVDRRKAATMRERRRLHKVNEAFELLKRRTSGNPNQRLPKVEILRNAIGYIESLEQLLRGSRPSSRDEKTDTRSSSSSSDYMTVNSPRYYMEKLQHYGETNYQSVTNGLSPDGSNAASSLDCLSLIVENLVPTTKQVSSDKVSEKPLGGRTRVHTA</sequence>
<evidence type="ECO:0000256" key="3">
    <source>
        <dbReference type="ARBA" id="ARBA00023125"/>
    </source>
</evidence>
<dbReference type="PANTHER" id="PTHR11534">
    <property type="entry name" value="MYOGENIC FACTOR"/>
    <property type="match status" value="1"/>
</dbReference>
<keyword evidence="5" id="KW-0539">Nucleus</keyword>
<dbReference type="Proteomes" id="UP000695022">
    <property type="component" value="Unplaced"/>
</dbReference>
<gene>
    <name evidence="9" type="primary">LOC106821651</name>
</gene>
<keyword evidence="2" id="KW-0805">Transcription regulation</keyword>
<protein>
    <submittedName>
        <fullName evidence="9">Transcription factor SUM-1-like</fullName>
    </submittedName>
</protein>
<dbReference type="RefSeq" id="XP_014682026.1">
    <property type="nucleotide sequence ID" value="XM_014826540.1"/>
</dbReference>
<evidence type="ECO:0000313" key="9">
    <source>
        <dbReference type="RefSeq" id="XP_014682026.1"/>
    </source>
</evidence>
<evidence type="ECO:0000259" key="7">
    <source>
        <dbReference type="PROSITE" id="PS50888"/>
    </source>
</evidence>
<evidence type="ECO:0000313" key="8">
    <source>
        <dbReference type="Proteomes" id="UP000695022"/>
    </source>
</evidence>
<evidence type="ECO:0000256" key="5">
    <source>
        <dbReference type="ARBA" id="ARBA00023242"/>
    </source>
</evidence>
<proteinExistence type="predicted"/>
<dbReference type="Pfam" id="PF00010">
    <property type="entry name" value="HLH"/>
    <property type="match status" value="1"/>
</dbReference>
<name>A0ABM1FC55_PRICU</name>
<dbReference type="Pfam" id="PF01586">
    <property type="entry name" value="Basic"/>
    <property type="match status" value="1"/>
</dbReference>
<dbReference type="Pfam" id="PF12232">
    <property type="entry name" value="Myf5"/>
    <property type="match status" value="1"/>
</dbReference>
<dbReference type="InterPro" id="IPR002546">
    <property type="entry name" value="MyoD_N"/>
</dbReference>
<dbReference type="PANTHER" id="PTHR11534:SF9">
    <property type="entry name" value="MYOGENIC-DETERMINATION PROTEIN"/>
    <property type="match status" value="1"/>
</dbReference>
<organism evidence="8 9">
    <name type="scientific">Priapulus caudatus</name>
    <name type="common">Priapulid worm</name>
    <dbReference type="NCBI Taxonomy" id="37621"/>
    <lineage>
        <taxon>Eukaryota</taxon>
        <taxon>Metazoa</taxon>
        <taxon>Ecdysozoa</taxon>
        <taxon>Scalidophora</taxon>
        <taxon>Priapulida</taxon>
        <taxon>Priapulimorpha</taxon>
        <taxon>Priapulimorphida</taxon>
        <taxon>Priapulidae</taxon>
        <taxon>Priapulus</taxon>
    </lineage>
</organism>
<reference evidence="9" key="1">
    <citation type="submission" date="2025-08" db="UniProtKB">
        <authorList>
            <consortium name="RefSeq"/>
        </authorList>
    </citation>
    <scope>IDENTIFICATION</scope>
</reference>
<dbReference type="PROSITE" id="PS50888">
    <property type="entry name" value="BHLH"/>
    <property type="match status" value="1"/>
</dbReference>
<feature type="domain" description="BHLH" evidence="7">
    <location>
        <begin position="67"/>
        <end position="118"/>
    </location>
</feature>
<dbReference type="InterPro" id="IPR039704">
    <property type="entry name" value="Myogenic_factor"/>
</dbReference>
<dbReference type="InterPro" id="IPR011598">
    <property type="entry name" value="bHLH_dom"/>
</dbReference>
<feature type="region of interest" description="Disordered" evidence="6">
    <location>
        <begin position="123"/>
        <end position="148"/>
    </location>
</feature>
<dbReference type="GeneID" id="106821651"/>
<dbReference type="Gene3D" id="4.10.280.10">
    <property type="entry name" value="Helix-loop-helix DNA-binding domain"/>
    <property type="match status" value="1"/>
</dbReference>
<evidence type="ECO:0000256" key="2">
    <source>
        <dbReference type="ARBA" id="ARBA00023015"/>
    </source>
</evidence>
<dbReference type="InterPro" id="IPR036638">
    <property type="entry name" value="HLH_DNA-bd_sf"/>
</dbReference>
<dbReference type="InterPro" id="IPR022032">
    <property type="entry name" value="Myf5"/>
</dbReference>
<dbReference type="SUPFAM" id="SSF47459">
    <property type="entry name" value="HLH, helix-loop-helix DNA-binding domain"/>
    <property type="match status" value="1"/>
</dbReference>
<accession>A0ABM1FC55</accession>
<dbReference type="SMART" id="SM00353">
    <property type="entry name" value="HLH"/>
    <property type="match status" value="1"/>
</dbReference>
<dbReference type="SMART" id="SM00520">
    <property type="entry name" value="BASIC"/>
    <property type="match status" value="1"/>
</dbReference>
<evidence type="ECO:0000256" key="1">
    <source>
        <dbReference type="ARBA" id="ARBA00004123"/>
    </source>
</evidence>
<keyword evidence="3" id="KW-0238">DNA-binding</keyword>
<keyword evidence="8" id="KW-1185">Reference proteome</keyword>
<dbReference type="CDD" id="cd19699">
    <property type="entry name" value="bHLH_TS_dMYOD_like"/>
    <property type="match status" value="1"/>
</dbReference>